<protein>
    <recommendedName>
        <fullName evidence="5">CENP-V/GFA domain-containing protein</fullName>
    </recommendedName>
</protein>
<dbReference type="Gene3D" id="3.90.1590.10">
    <property type="entry name" value="glutathione-dependent formaldehyde- activating enzyme (gfa)"/>
    <property type="match status" value="2"/>
</dbReference>
<dbReference type="EMBL" id="CP072754">
    <property type="protein sequence ID" value="QUC18474.1"/>
    <property type="molecule type" value="Genomic_DNA"/>
</dbReference>
<organism evidence="6 9">
    <name type="scientific">Ustilaginoidea virens</name>
    <name type="common">Rice false smut fungus</name>
    <name type="synonym">Villosiclava virens</name>
    <dbReference type="NCBI Taxonomy" id="1159556"/>
    <lineage>
        <taxon>Eukaryota</taxon>
        <taxon>Fungi</taxon>
        <taxon>Dikarya</taxon>
        <taxon>Ascomycota</taxon>
        <taxon>Pezizomycotina</taxon>
        <taxon>Sordariomycetes</taxon>
        <taxon>Hypocreomycetidae</taxon>
        <taxon>Hypocreales</taxon>
        <taxon>Clavicipitaceae</taxon>
        <taxon>Ustilaginoidea</taxon>
    </lineage>
</organism>
<sequence>MSMSGSETKSLEAKCFCGSVHFTVDVPTSLLPLPAYICHCSICRYSTGAPCLFHASLPRGLTPNFIAPSAEQNLTQYQPAQGGTYDFCSACGCHVAGVSFDRLEWTVSTSIFLHRGPADFEIVSHVFSKSGPGGAIPACLSEIGGRQIQHYNPPDDDARSKVDVPPAELGPDGHERLRARCHCGGVSFTIGRPDQRVLEDEFLSRFVSPLDKNKWIATYDVCDDCRLINGSHVAGWTFAPLALCDPVIGKDLKLGSSKTYVSSEGVLRSFCGTCGATVFFSSAQRRPADGRAVVDIATGILRCPEGVMGENWFTWRARLAYEASGIRFDRQLGEALRDAMKAYSREKYGQELTMEIV</sequence>
<evidence type="ECO:0000313" key="6">
    <source>
        <dbReference type="EMBL" id="GAO17177.1"/>
    </source>
</evidence>
<dbReference type="RefSeq" id="XP_042996147.1">
    <property type="nucleotide sequence ID" value="XM_043140213.1"/>
</dbReference>
<reference evidence="9" key="2">
    <citation type="journal article" date="2016" name="Genome Announc.">
        <title>Genome sequence of Ustilaginoidea virens IPU010, a rice pathogenic fungus causing false smut.</title>
        <authorList>
            <person name="Kumagai T."/>
            <person name="Ishii T."/>
            <person name="Terai G."/>
            <person name="Umemura M."/>
            <person name="Machida M."/>
            <person name="Asai K."/>
        </authorList>
    </citation>
    <scope>NUCLEOTIDE SEQUENCE [LARGE SCALE GENOMIC DNA]</scope>
    <source>
        <strain evidence="9">IPU010</strain>
    </source>
</reference>
<dbReference type="InterPro" id="IPR011057">
    <property type="entry name" value="Mss4-like_sf"/>
</dbReference>
<reference evidence="6" key="1">
    <citation type="journal article" date="2016" name="Genome Announc.">
        <title>Genome Sequence of Ustilaginoidea virens IPU010, a Rice Pathogenic Fungus Causing False Smut.</title>
        <authorList>
            <person name="Kumagai T."/>
            <person name="Ishii T."/>
            <person name="Terai G."/>
            <person name="Umemura M."/>
            <person name="Machida M."/>
            <person name="Asai K."/>
        </authorList>
    </citation>
    <scope>NUCLEOTIDE SEQUENCE [LARGE SCALE GENOMIC DNA]</scope>
    <source>
        <strain evidence="6">IPU010</strain>
    </source>
</reference>
<dbReference type="PROSITE" id="PS51891">
    <property type="entry name" value="CENP_V_GFA"/>
    <property type="match status" value="1"/>
</dbReference>
<dbReference type="GO" id="GO:0046872">
    <property type="term" value="F:metal ion binding"/>
    <property type="evidence" value="ECO:0007669"/>
    <property type="project" value="UniProtKB-KW"/>
</dbReference>
<evidence type="ECO:0000256" key="3">
    <source>
        <dbReference type="ARBA" id="ARBA00022833"/>
    </source>
</evidence>
<dbReference type="EMBL" id="BBTG02000014">
    <property type="protein sequence ID" value="GAO17177.1"/>
    <property type="molecule type" value="Genomic_DNA"/>
</dbReference>
<dbReference type="AlphaFoldDB" id="A0A1B5L179"/>
<dbReference type="SUPFAM" id="SSF51316">
    <property type="entry name" value="Mss4-like"/>
    <property type="match status" value="2"/>
</dbReference>
<evidence type="ECO:0000259" key="5">
    <source>
        <dbReference type="PROSITE" id="PS51891"/>
    </source>
</evidence>
<dbReference type="PANTHER" id="PTHR33337">
    <property type="entry name" value="GFA DOMAIN-CONTAINING PROTEIN"/>
    <property type="match status" value="1"/>
</dbReference>
<dbReference type="GeneID" id="66063493"/>
<keyword evidence="3" id="KW-0862">Zinc</keyword>
<keyword evidence="4" id="KW-0456">Lyase</keyword>
<accession>A0A1B5L179</accession>
<dbReference type="PANTHER" id="PTHR33337:SF31">
    <property type="entry name" value="DUF636 DOMAIN PROTEIN (AFU_ORTHOLOGUE AFUA_2G12650)"/>
    <property type="match status" value="1"/>
</dbReference>
<keyword evidence="2" id="KW-0479">Metal-binding</keyword>
<keyword evidence="8" id="KW-1185">Reference proteome</keyword>
<reference evidence="7" key="3">
    <citation type="submission" date="2020-03" db="EMBL/GenBank/DDBJ databases">
        <title>A mixture of massive structural variations and highly conserved coding sequences in Ustilaginoidea virens genome.</title>
        <authorList>
            <person name="Zhang K."/>
            <person name="Zhao Z."/>
            <person name="Zhang Z."/>
            <person name="Li Y."/>
            <person name="Hsiang T."/>
            <person name="Sun W."/>
        </authorList>
    </citation>
    <scope>NUCLEOTIDE SEQUENCE</scope>
    <source>
        <strain evidence="7">UV-8b</strain>
    </source>
</reference>
<name>A0A1B5L179_USTVR</name>
<gene>
    <name evidence="7" type="ORF">UV8b_02715</name>
    <name evidence="6" type="ORF">UVI_02031140</name>
</gene>
<evidence type="ECO:0000256" key="1">
    <source>
        <dbReference type="ARBA" id="ARBA00005495"/>
    </source>
</evidence>
<comment type="similarity">
    <text evidence="1">Belongs to the Gfa family.</text>
</comment>
<proteinExistence type="inferred from homology"/>
<dbReference type="Proteomes" id="UP000027002">
    <property type="component" value="Chromosome 2"/>
</dbReference>
<evidence type="ECO:0000256" key="2">
    <source>
        <dbReference type="ARBA" id="ARBA00022723"/>
    </source>
</evidence>
<dbReference type="KEGG" id="uvi:66063493"/>
<evidence type="ECO:0000313" key="8">
    <source>
        <dbReference type="Proteomes" id="UP000027002"/>
    </source>
</evidence>
<dbReference type="GO" id="GO:0016846">
    <property type="term" value="F:carbon-sulfur lyase activity"/>
    <property type="evidence" value="ECO:0007669"/>
    <property type="project" value="InterPro"/>
</dbReference>
<dbReference type="Pfam" id="PF04828">
    <property type="entry name" value="GFA"/>
    <property type="match status" value="1"/>
</dbReference>
<evidence type="ECO:0000313" key="9">
    <source>
        <dbReference type="Proteomes" id="UP000054053"/>
    </source>
</evidence>
<dbReference type="Proteomes" id="UP000054053">
    <property type="component" value="Unassembled WGS sequence"/>
</dbReference>
<dbReference type="InterPro" id="IPR006913">
    <property type="entry name" value="CENP-V/GFA"/>
</dbReference>
<evidence type="ECO:0000313" key="7">
    <source>
        <dbReference type="EMBL" id="QUC18474.1"/>
    </source>
</evidence>
<dbReference type="OrthoDB" id="5422068at2759"/>
<feature type="domain" description="CENP-V/GFA" evidence="5">
    <location>
        <begin position="11"/>
        <end position="149"/>
    </location>
</feature>
<evidence type="ECO:0000256" key="4">
    <source>
        <dbReference type="ARBA" id="ARBA00023239"/>
    </source>
</evidence>